<reference evidence="1 2" key="1">
    <citation type="journal article" date="2012" name="J. Virol.">
        <title>Complete Genome Sequences of 138 Mycobacteriophages.</title>
        <authorList>
            <consortium name="the Science Education Alliance Phage Hunters Advancing Genomics and Evolutionary Science Program"/>
            <consortium name="the KwaZulu-Natal Research Institute for Tuberculosis and HIV Mycobacterial Genetics Course Students"/>
            <consortium name="the Phage Hunters Integrating Research and Education Program"/>
            <person name="Hatfull G.F."/>
        </authorList>
    </citation>
    <scope>NUCLEOTIDE SEQUENCE [LARGE SCALE GENOMIC DNA]</scope>
</reference>
<protein>
    <submittedName>
        <fullName evidence="1">DNA primase</fullName>
    </submittedName>
</protein>
<proteinExistence type="predicted"/>
<keyword evidence="2" id="KW-1185">Reference proteome</keyword>
<dbReference type="GeneID" id="18990083"/>
<accession>G8I4J5</accession>
<sequence>MTAETFDLAAWVEANKAGSKPPAATARPPGTYTPPAPPAGADRYAAAALADECREVAATTEGGRNHRLNTAAFNLGSLIEAGALNRTQVEHALRDAARACGLTEAEIGPTIASGFRSAATKVGPRVIPDAPPALDLGNTTLDPGELDAAAAGDDDGAPPADVLEQLEGDFWQRRPSLNLIYTAALSRLASPWAVFACCCARVVADIPPTVQLPAIIGGRGSLNLFAAISAKSGGGKGAAMAVADALTPNRDLEVRSIGSGEGMIEAYRRDTKKNGGDDDGIDGPDDSIVTSILFSIEEIDSLGAMGGRSGQTTMTVLRQGFSGEKLGFTYRGRQHETVPAHTYRMTVVAAVQPERAGTLFEDAGGGTPQRFAWFPGRDRRITADPPDWPADRAGQPAVIPRLSNDHKAQAAGVVDVPNIVVRTVREARAASMSGDDNALDGHALFTREKYAYALAVLDGRTHMTDEDWELSGVVAAVSDWCRDKALEGYQAGRHRAAADRGELRAVEDDERNAVAAMRAEKAVQRIAGLIVKHLGDAGGFLPWAGRGGLRQKLGSRDRARAEAALQALVAAERITARDDGWALK</sequence>
<evidence type="ECO:0000313" key="2">
    <source>
        <dbReference type="Proteomes" id="UP000005857"/>
    </source>
</evidence>
<dbReference type="RefSeq" id="YP_009018773.1">
    <property type="nucleotide sequence ID" value="NC_023744.1"/>
</dbReference>
<dbReference type="KEGG" id="vg:18990083"/>
<dbReference type="EMBL" id="JN698994">
    <property type="protein sequence ID" value="AER47639.1"/>
    <property type="molecule type" value="Genomic_DNA"/>
</dbReference>
<organism evidence="1 2">
    <name type="scientific">Mycobacterium phage DS6A</name>
    <dbReference type="NCBI Taxonomy" id="45764"/>
    <lineage>
        <taxon>Viruses</taxon>
        <taxon>Duplodnaviria</taxon>
        <taxon>Heunggongvirae</taxon>
        <taxon>Uroviricota</taxon>
        <taxon>Caudoviricetes</taxon>
        <taxon>Hnatkovirus</taxon>
        <taxon>Hnatkovirus DS6A</taxon>
    </lineage>
</organism>
<evidence type="ECO:0000313" key="1">
    <source>
        <dbReference type="EMBL" id="AER47639.1"/>
    </source>
</evidence>
<name>G8I4J5_9CAUD</name>
<gene>
    <name evidence="1" type="primary">85</name>
    <name evidence="1" type="ORF">DS6A_85</name>
</gene>
<dbReference type="Proteomes" id="UP000005857">
    <property type="component" value="Segment"/>
</dbReference>